<organism evidence="1 2">
    <name type="scientific">Nocardioides zeae</name>
    <dbReference type="NCBI Taxonomy" id="1457234"/>
    <lineage>
        <taxon>Bacteria</taxon>
        <taxon>Bacillati</taxon>
        <taxon>Actinomycetota</taxon>
        <taxon>Actinomycetes</taxon>
        <taxon>Propionibacteriales</taxon>
        <taxon>Nocardioidaceae</taxon>
        <taxon>Nocardioides</taxon>
    </lineage>
</organism>
<evidence type="ECO:0000313" key="2">
    <source>
        <dbReference type="Proteomes" id="UP001261666"/>
    </source>
</evidence>
<proteinExistence type="predicted"/>
<protein>
    <submittedName>
        <fullName evidence="1">Uncharacterized membrane-anchored protein YhcB (DUF1043 family)</fullName>
    </submittedName>
</protein>
<comment type="caution">
    <text evidence="1">The sequence shown here is derived from an EMBL/GenBank/DDBJ whole genome shotgun (WGS) entry which is preliminary data.</text>
</comment>
<keyword evidence="2" id="KW-1185">Reference proteome</keyword>
<reference evidence="1" key="1">
    <citation type="submission" date="2023-08" db="EMBL/GenBank/DDBJ databases">
        <title>Functional and genomic diversity of the sorghum phyllosphere microbiome.</title>
        <authorList>
            <person name="Shade A."/>
        </authorList>
    </citation>
    <scope>NUCLEOTIDE SEQUENCE</scope>
    <source>
        <strain evidence="1">SORGH_AS_0885</strain>
    </source>
</reference>
<accession>A0ACC6IIC0</accession>
<evidence type="ECO:0000313" key="1">
    <source>
        <dbReference type="EMBL" id="MDR6210373.1"/>
    </source>
</evidence>
<dbReference type="Proteomes" id="UP001261666">
    <property type="component" value="Unassembled WGS sequence"/>
</dbReference>
<sequence>MRKLTLVIGIGIGYVLGARAGTQRYEQLKAQAQKAWRNPTVQDKVEQAQEKVKETAPQVAEKVSGKAGEVAQTVTEKVKGDSDDDGNDDGNGGGAHAAGAAQPGSAFGA</sequence>
<name>A0ACC6IIC0_9ACTN</name>
<dbReference type="EMBL" id="JAVIZJ010000005">
    <property type="protein sequence ID" value="MDR6210373.1"/>
    <property type="molecule type" value="Genomic_DNA"/>
</dbReference>
<gene>
    <name evidence="1" type="ORF">QE364_002084</name>
</gene>